<evidence type="ECO:0000313" key="3">
    <source>
        <dbReference type="Proteomes" id="UP000663870"/>
    </source>
</evidence>
<sequence length="107" mass="11927">MNRLKSAVSISFIDDKNDDISINKISQKNHSSSLLNIPSKNLSTNKFHSLNAYLEKHSCQLCGSILSNGICSCIVQYLLKLNKTKENDILVQLNGIFENLTSNNIIT</sequence>
<gene>
    <name evidence="2" type="ORF">JXQ802_LOCUS46086</name>
    <name evidence="1" type="ORF">PYM288_LOCUS10801</name>
</gene>
<keyword evidence="3" id="KW-1185">Reference proteome</keyword>
<proteinExistence type="predicted"/>
<dbReference type="Proteomes" id="UP000663854">
    <property type="component" value="Unassembled WGS sequence"/>
</dbReference>
<protein>
    <submittedName>
        <fullName evidence="2">Uncharacterized protein</fullName>
    </submittedName>
</protein>
<accession>A0A815Z740</accession>
<reference evidence="2" key="1">
    <citation type="submission" date="2021-02" db="EMBL/GenBank/DDBJ databases">
        <authorList>
            <person name="Nowell W R."/>
        </authorList>
    </citation>
    <scope>NUCLEOTIDE SEQUENCE</scope>
</reference>
<comment type="caution">
    <text evidence="2">The sequence shown here is derived from an EMBL/GenBank/DDBJ whole genome shotgun (WGS) entry which is preliminary data.</text>
</comment>
<dbReference type="Proteomes" id="UP000663870">
    <property type="component" value="Unassembled WGS sequence"/>
</dbReference>
<dbReference type="AlphaFoldDB" id="A0A815Z740"/>
<dbReference type="EMBL" id="CAJNOH010000173">
    <property type="protein sequence ID" value="CAF0926208.1"/>
    <property type="molecule type" value="Genomic_DNA"/>
</dbReference>
<evidence type="ECO:0000313" key="1">
    <source>
        <dbReference type="EMBL" id="CAF0926208.1"/>
    </source>
</evidence>
<name>A0A815Z740_9BILA</name>
<dbReference type="EMBL" id="CAJNOL010004042">
    <property type="protein sequence ID" value="CAF1579746.1"/>
    <property type="molecule type" value="Genomic_DNA"/>
</dbReference>
<evidence type="ECO:0000313" key="2">
    <source>
        <dbReference type="EMBL" id="CAF1579746.1"/>
    </source>
</evidence>
<organism evidence="2 3">
    <name type="scientific">Rotaria sordida</name>
    <dbReference type="NCBI Taxonomy" id="392033"/>
    <lineage>
        <taxon>Eukaryota</taxon>
        <taxon>Metazoa</taxon>
        <taxon>Spiralia</taxon>
        <taxon>Gnathifera</taxon>
        <taxon>Rotifera</taxon>
        <taxon>Eurotatoria</taxon>
        <taxon>Bdelloidea</taxon>
        <taxon>Philodinida</taxon>
        <taxon>Philodinidae</taxon>
        <taxon>Rotaria</taxon>
    </lineage>
</organism>